<protein>
    <submittedName>
        <fullName evidence="2">Uncharacterized protein</fullName>
    </submittedName>
</protein>
<evidence type="ECO:0000256" key="1">
    <source>
        <dbReference type="SAM" id="MobiDB-lite"/>
    </source>
</evidence>
<evidence type="ECO:0000313" key="3">
    <source>
        <dbReference type="Proteomes" id="UP000673691"/>
    </source>
</evidence>
<feature type="region of interest" description="Disordered" evidence="1">
    <location>
        <begin position="15"/>
        <end position="39"/>
    </location>
</feature>
<dbReference type="AlphaFoldDB" id="A0A8H7ZM90"/>
<evidence type="ECO:0000313" key="2">
    <source>
        <dbReference type="EMBL" id="KAG5455981.1"/>
    </source>
</evidence>
<proteinExistence type="predicted"/>
<comment type="caution">
    <text evidence="2">The sequence shown here is derived from an EMBL/GenBank/DDBJ whole genome shotgun (WGS) entry which is preliminary data.</text>
</comment>
<gene>
    <name evidence="2" type="ORF">BJ554DRAFT_4403</name>
</gene>
<sequence length="499" mass="54664">MIRVLARLMQGVQGRKSRGWATSPGPPGTEWKRSRPADSQADRARTAVLGAQRLQQCRNVELFESVVAEALVAQVKDETRLLRAQVRDEGRVVVEDFETRSRVAHLDEGVDQPPAGVVILRVPRVVELPGTRNARIAENDGEGRGERRRRTYAWRANLPGHGGRLGRRSGDEVRRVAPAFALGLFVARGGARGAACAAGLPLGLAATVGLCREAARLRFRGGDNDLLGVLRLVLVGLGAFEPRRFHRKNKHPLLHHAQILFPLAHVLGGRHDLGRRRLDRRNGRVRFVRRTRRRRAVRGFVTQKRVGPVPAVIELGDVQEARGLEEVGDLGAGVQPLLVKLVADHPVIRDRHDLAGQEPLRVTGERAFAANERGVVHPLPGALGEVFPHVAAVDEVQDDVAPRRQQAVHLVEERTVAGISIEIPERIPQDEDQLEVLVRVGGAAAIPDGKRRVDGQAGGRRAFLSQRYQKRRLVVTAYGQVGIFPGQLQGVATLTAAEV</sequence>
<dbReference type="Proteomes" id="UP000673691">
    <property type="component" value="Unassembled WGS sequence"/>
</dbReference>
<keyword evidence="3" id="KW-1185">Reference proteome</keyword>
<feature type="compositionally biased region" description="Basic and acidic residues" evidence="1">
    <location>
        <begin position="30"/>
        <end position="39"/>
    </location>
</feature>
<name>A0A8H7ZM90_9FUNG</name>
<dbReference type="EMBL" id="JAEFCI010012462">
    <property type="protein sequence ID" value="KAG5455981.1"/>
    <property type="molecule type" value="Genomic_DNA"/>
</dbReference>
<accession>A0A8H7ZM90</accession>
<reference evidence="2 3" key="1">
    <citation type="journal article" name="Sci. Rep.">
        <title>Genome-scale phylogenetic analyses confirm Olpidium as the closest living zoosporic fungus to the non-flagellated, terrestrial fungi.</title>
        <authorList>
            <person name="Chang Y."/>
            <person name="Rochon D."/>
            <person name="Sekimoto S."/>
            <person name="Wang Y."/>
            <person name="Chovatia M."/>
            <person name="Sandor L."/>
            <person name="Salamov A."/>
            <person name="Grigoriev I.V."/>
            <person name="Stajich J.E."/>
            <person name="Spatafora J.W."/>
        </authorList>
    </citation>
    <scope>NUCLEOTIDE SEQUENCE [LARGE SCALE GENOMIC DNA]</scope>
    <source>
        <strain evidence="2">S191</strain>
    </source>
</reference>
<organism evidence="2 3">
    <name type="scientific">Olpidium bornovanus</name>
    <dbReference type="NCBI Taxonomy" id="278681"/>
    <lineage>
        <taxon>Eukaryota</taxon>
        <taxon>Fungi</taxon>
        <taxon>Fungi incertae sedis</taxon>
        <taxon>Olpidiomycota</taxon>
        <taxon>Olpidiomycotina</taxon>
        <taxon>Olpidiomycetes</taxon>
        <taxon>Olpidiales</taxon>
        <taxon>Olpidiaceae</taxon>
        <taxon>Olpidium</taxon>
    </lineage>
</organism>